<evidence type="ECO:0000256" key="1">
    <source>
        <dbReference type="ARBA" id="ARBA00022801"/>
    </source>
</evidence>
<name>A0A261VPD8_9BORD</name>
<evidence type="ECO:0000256" key="6">
    <source>
        <dbReference type="ARBA" id="ARBA00040062"/>
    </source>
</evidence>
<dbReference type="RefSeq" id="WP_094806831.1">
    <property type="nucleotide sequence ID" value="NZ_NEVT01000006.1"/>
</dbReference>
<evidence type="ECO:0000313" key="9">
    <source>
        <dbReference type="EMBL" id="OZI75919.1"/>
    </source>
</evidence>
<keyword evidence="1" id="KW-0378">Hydrolase</keyword>
<comment type="catalytic activity">
    <reaction evidence="7">
        <text>a medium-chain fatty acyl-CoA + H2O = a medium-chain fatty acid + CoA + H(+)</text>
        <dbReference type="Rhea" id="RHEA:68184"/>
        <dbReference type="ChEBI" id="CHEBI:15377"/>
        <dbReference type="ChEBI" id="CHEBI:15378"/>
        <dbReference type="ChEBI" id="CHEBI:57287"/>
        <dbReference type="ChEBI" id="CHEBI:59558"/>
        <dbReference type="ChEBI" id="CHEBI:90546"/>
    </reaction>
</comment>
<feature type="domain" description="Thioesterase" evidence="8">
    <location>
        <begin position="57"/>
        <end position="131"/>
    </location>
</feature>
<comment type="catalytic activity">
    <reaction evidence="3">
        <text>a long-chain fatty acyl-CoA + H2O = a long-chain fatty acid + CoA + H(+)</text>
        <dbReference type="Rhea" id="RHEA:67680"/>
        <dbReference type="ChEBI" id="CHEBI:15377"/>
        <dbReference type="ChEBI" id="CHEBI:15378"/>
        <dbReference type="ChEBI" id="CHEBI:57287"/>
        <dbReference type="ChEBI" id="CHEBI:57560"/>
        <dbReference type="ChEBI" id="CHEBI:83139"/>
    </reaction>
</comment>
<dbReference type="GO" id="GO:0047617">
    <property type="term" value="F:fatty acyl-CoA hydrolase activity"/>
    <property type="evidence" value="ECO:0007669"/>
    <property type="project" value="UniProtKB-EC"/>
</dbReference>
<comment type="caution">
    <text evidence="9">The sequence shown here is derived from an EMBL/GenBank/DDBJ whole genome shotgun (WGS) entry which is preliminary data.</text>
</comment>
<evidence type="ECO:0000313" key="10">
    <source>
        <dbReference type="Proteomes" id="UP000215633"/>
    </source>
</evidence>
<dbReference type="Gene3D" id="3.10.129.10">
    <property type="entry name" value="Hotdog Thioesterase"/>
    <property type="match status" value="1"/>
</dbReference>
<dbReference type="PANTHER" id="PTHR43240:SF20">
    <property type="entry name" value="MEDIUM_LONG-CHAIN ACYL-COA THIOESTERASE YIGI"/>
    <property type="match status" value="1"/>
</dbReference>
<proteinExistence type="inferred from homology"/>
<reference evidence="10" key="1">
    <citation type="submission" date="2017-05" db="EMBL/GenBank/DDBJ databases">
        <title>Complete and WGS of Bordetella genogroups.</title>
        <authorList>
            <person name="Spilker T."/>
            <person name="Lipuma J."/>
        </authorList>
    </citation>
    <scope>NUCLEOTIDE SEQUENCE [LARGE SCALE GENOMIC DNA]</scope>
    <source>
        <strain evidence="10">AU8256</strain>
    </source>
</reference>
<dbReference type="PANTHER" id="PTHR43240">
    <property type="entry name" value="1,4-DIHYDROXY-2-NAPHTHOYL-COA THIOESTERASE 1"/>
    <property type="match status" value="1"/>
</dbReference>
<dbReference type="NCBIfam" id="TIGR00369">
    <property type="entry name" value="unchar_dom_1"/>
    <property type="match status" value="1"/>
</dbReference>
<dbReference type="AlphaFoldDB" id="A0A261VPD8"/>
<sequence>MNGHIDPAAAAQAARQRVYDSFGKQTVMAAFGARLCRVEPGQVDIELPFRPDLCQQNGYLHAGIGTTIADSAGGYAALSLFEPGEDVLTSEFKMNFLAPADGERFLATGRVLKAGRRLAVCQVEVIAYRGGQATQCVAGLMTAVRVTPR</sequence>
<comment type="catalytic activity">
    <reaction evidence="2">
        <text>a fatty acyl-CoA + H2O = a fatty acid + CoA + H(+)</text>
        <dbReference type="Rhea" id="RHEA:16781"/>
        <dbReference type="ChEBI" id="CHEBI:15377"/>
        <dbReference type="ChEBI" id="CHEBI:15378"/>
        <dbReference type="ChEBI" id="CHEBI:28868"/>
        <dbReference type="ChEBI" id="CHEBI:57287"/>
        <dbReference type="ChEBI" id="CHEBI:77636"/>
        <dbReference type="EC" id="3.1.2.20"/>
    </reaction>
</comment>
<dbReference type="InterPro" id="IPR006683">
    <property type="entry name" value="Thioestr_dom"/>
</dbReference>
<dbReference type="EMBL" id="NEVT01000006">
    <property type="protein sequence ID" value="OZI75919.1"/>
    <property type="molecule type" value="Genomic_DNA"/>
</dbReference>
<dbReference type="EC" id="3.1.2.20" evidence="5"/>
<keyword evidence="10" id="KW-1185">Reference proteome</keyword>
<organism evidence="9 10">
    <name type="scientific">Bordetella genomosp. 2</name>
    <dbReference type="NCBI Taxonomy" id="1983456"/>
    <lineage>
        <taxon>Bacteria</taxon>
        <taxon>Pseudomonadati</taxon>
        <taxon>Pseudomonadota</taxon>
        <taxon>Betaproteobacteria</taxon>
        <taxon>Burkholderiales</taxon>
        <taxon>Alcaligenaceae</taxon>
        <taxon>Bordetella</taxon>
    </lineage>
</organism>
<dbReference type="SUPFAM" id="SSF54637">
    <property type="entry name" value="Thioesterase/thiol ester dehydrase-isomerase"/>
    <property type="match status" value="1"/>
</dbReference>
<evidence type="ECO:0000256" key="7">
    <source>
        <dbReference type="ARBA" id="ARBA00048062"/>
    </source>
</evidence>
<evidence type="ECO:0000256" key="2">
    <source>
        <dbReference type="ARBA" id="ARBA00035880"/>
    </source>
</evidence>
<dbReference type="CDD" id="cd03443">
    <property type="entry name" value="PaaI_thioesterase"/>
    <property type="match status" value="1"/>
</dbReference>
<dbReference type="Proteomes" id="UP000215633">
    <property type="component" value="Unassembled WGS sequence"/>
</dbReference>
<evidence type="ECO:0000256" key="3">
    <source>
        <dbReference type="ARBA" id="ARBA00036002"/>
    </source>
</evidence>
<evidence type="ECO:0000259" key="8">
    <source>
        <dbReference type="Pfam" id="PF03061"/>
    </source>
</evidence>
<evidence type="ECO:0000256" key="5">
    <source>
        <dbReference type="ARBA" id="ARBA00038894"/>
    </source>
</evidence>
<comment type="similarity">
    <text evidence="4">Belongs to the YigI thioesterase family.</text>
</comment>
<dbReference type="InterPro" id="IPR003736">
    <property type="entry name" value="PAAI_dom"/>
</dbReference>
<accession>A0A261VPD8</accession>
<protein>
    <recommendedName>
        <fullName evidence="6">Medium/long-chain acyl-CoA thioesterase YigI</fullName>
        <ecNumber evidence="5">3.1.2.20</ecNumber>
    </recommendedName>
</protein>
<dbReference type="InterPro" id="IPR029069">
    <property type="entry name" value="HotDog_dom_sf"/>
</dbReference>
<gene>
    <name evidence="9" type="ORF">CAL24_12035</name>
</gene>
<evidence type="ECO:0000256" key="4">
    <source>
        <dbReference type="ARBA" id="ARBA00038381"/>
    </source>
</evidence>
<dbReference type="Pfam" id="PF03061">
    <property type="entry name" value="4HBT"/>
    <property type="match status" value="1"/>
</dbReference>